<comment type="caution">
    <text evidence="2">The sequence shown here is derived from an EMBL/GenBank/DDBJ whole genome shotgun (WGS) entry which is preliminary data.</text>
</comment>
<organism evidence="2 3">
    <name type="scientific">Nelumbo nucifera</name>
    <name type="common">Sacred lotus</name>
    <dbReference type="NCBI Taxonomy" id="4432"/>
    <lineage>
        <taxon>Eukaryota</taxon>
        <taxon>Viridiplantae</taxon>
        <taxon>Streptophyta</taxon>
        <taxon>Embryophyta</taxon>
        <taxon>Tracheophyta</taxon>
        <taxon>Spermatophyta</taxon>
        <taxon>Magnoliopsida</taxon>
        <taxon>Proteales</taxon>
        <taxon>Nelumbonaceae</taxon>
        <taxon>Nelumbo</taxon>
    </lineage>
</organism>
<gene>
    <name evidence="2" type="ORF">HUJ06_021978</name>
</gene>
<sequence length="145" mass="16331">MNLDETDALLHDHHHHLHHEITNHGKELQPQLQQTHQEQPFSLPSIPEIMVFRDEEDEDKDEEKVVGLSPSSSDADDANHNTTATVVAASTGVVHSNMHQHPSTYINPEPHIFTQLYTFNCESHALKVHCIANALVFLPPSTDRP</sequence>
<evidence type="ECO:0000256" key="1">
    <source>
        <dbReference type="SAM" id="MobiDB-lite"/>
    </source>
</evidence>
<dbReference type="EMBL" id="DUZY01000001">
    <property type="protein sequence ID" value="DAD20515.1"/>
    <property type="molecule type" value="Genomic_DNA"/>
</dbReference>
<keyword evidence="3" id="KW-1185">Reference proteome</keyword>
<evidence type="ECO:0000313" key="3">
    <source>
        <dbReference type="Proteomes" id="UP000607653"/>
    </source>
</evidence>
<reference evidence="2 3" key="1">
    <citation type="journal article" date="2020" name="Mol. Biol. Evol.">
        <title>Distinct Expression and Methylation Patterns for Genes with Different Fates following a Single Whole-Genome Duplication in Flowering Plants.</title>
        <authorList>
            <person name="Shi T."/>
            <person name="Rahmani R.S."/>
            <person name="Gugger P.F."/>
            <person name="Wang M."/>
            <person name="Li H."/>
            <person name="Zhang Y."/>
            <person name="Li Z."/>
            <person name="Wang Q."/>
            <person name="Van de Peer Y."/>
            <person name="Marchal K."/>
            <person name="Chen J."/>
        </authorList>
    </citation>
    <scope>NUCLEOTIDE SEQUENCE [LARGE SCALE GENOMIC DNA]</scope>
    <source>
        <tissue evidence="2">Leaf</tissue>
    </source>
</reference>
<feature type="compositionally biased region" description="Low complexity" evidence="1">
    <location>
        <begin position="28"/>
        <end position="40"/>
    </location>
</feature>
<proteinExistence type="predicted"/>
<evidence type="ECO:0000313" key="2">
    <source>
        <dbReference type="EMBL" id="DAD20515.1"/>
    </source>
</evidence>
<protein>
    <submittedName>
        <fullName evidence="2">Uncharacterized protein</fullName>
    </submittedName>
</protein>
<name>A0A822XP34_NELNU</name>
<feature type="region of interest" description="Disordered" evidence="1">
    <location>
        <begin position="16"/>
        <end position="80"/>
    </location>
</feature>
<dbReference type="Proteomes" id="UP000607653">
    <property type="component" value="Unassembled WGS sequence"/>
</dbReference>
<accession>A0A822XP34</accession>
<dbReference type="AlphaFoldDB" id="A0A822XP34"/>